<dbReference type="Proteomes" id="UP000541444">
    <property type="component" value="Unassembled WGS sequence"/>
</dbReference>
<accession>A0A7J7NGR3</accession>
<evidence type="ECO:0000256" key="1">
    <source>
        <dbReference type="SAM" id="Coils"/>
    </source>
</evidence>
<dbReference type="EMBL" id="JACGCM010000792">
    <property type="protein sequence ID" value="KAF6166376.1"/>
    <property type="molecule type" value="Genomic_DNA"/>
</dbReference>
<keyword evidence="1" id="KW-0175">Coiled coil</keyword>
<protein>
    <submittedName>
        <fullName evidence="3">Uncharacterized protein</fullName>
    </submittedName>
</protein>
<organism evidence="3 4">
    <name type="scientific">Kingdonia uniflora</name>
    <dbReference type="NCBI Taxonomy" id="39325"/>
    <lineage>
        <taxon>Eukaryota</taxon>
        <taxon>Viridiplantae</taxon>
        <taxon>Streptophyta</taxon>
        <taxon>Embryophyta</taxon>
        <taxon>Tracheophyta</taxon>
        <taxon>Spermatophyta</taxon>
        <taxon>Magnoliopsida</taxon>
        <taxon>Ranunculales</taxon>
        <taxon>Circaeasteraceae</taxon>
        <taxon>Kingdonia</taxon>
    </lineage>
</organism>
<evidence type="ECO:0000313" key="4">
    <source>
        <dbReference type="Proteomes" id="UP000541444"/>
    </source>
</evidence>
<feature type="coiled-coil region" evidence="1">
    <location>
        <begin position="355"/>
        <end position="426"/>
    </location>
</feature>
<reference evidence="3 4" key="1">
    <citation type="journal article" date="2020" name="IScience">
        <title>Genome Sequencing of the Endangered Kingdonia uniflora (Circaeasteraceae, Ranunculales) Reveals Potential Mechanisms of Evolutionary Specialization.</title>
        <authorList>
            <person name="Sun Y."/>
            <person name="Deng T."/>
            <person name="Zhang A."/>
            <person name="Moore M.J."/>
            <person name="Landis J.B."/>
            <person name="Lin N."/>
            <person name="Zhang H."/>
            <person name="Zhang X."/>
            <person name="Huang J."/>
            <person name="Zhang X."/>
            <person name="Sun H."/>
            <person name="Wang H."/>
        </authorList>
    </citation>
    <scope>NUCLEOTIDE SEQUENCE [LARGE SCALE GENOMIC DNA]</scope>
    <source>
        <strain evidence="3">TB1705</strain>
        <tissue evidence="3">Leaf</tissue>
    </source>
</reference>
<proteinExistence type="predicted"/>
<keyword evidence="4" id="KW-1185">Reference proteome</keyword>
<comment type="caution">
    <text evidence="3">The sequence shown here is derived from an EMBL/GenBank/DDBJ whole genome shotgun (WGS) entry which is preliminary data.</text>
</comment>
<feature type="compositionally biased region" description="Basic residues" evidence="2">
    <location>
        <begin position="92"/>
        <end position="104"/>
    </location>
</feature>
<evidence type="ECO:0000313" key="3">
    <source>
        <dbReference type="EMBL" id="KAF6166376.1"/>
    </source>
</evidence>
<feature type="region of interest" description="Disordered" evidence="2">
    <location>
        <begin position="92"/>
        <end position="154"/>
    </location>
</feature>
<sequence length="662" mass="74504">MHKIFLGFIANFMTNSLNNNNNNNNGSNNNENNTLHVPQVGVSRGMILAHWRFYEGMKSTVEEKESLLDKVAEEETELELILEGLDLSRKKRVDSRSNKVRKAQSTRSMAGVDEGKRPVSGEGSLLAFSTTGSGEVARDKRRVEPSGESGEKAVEGRSVLVDDLKEVEERAKLAILQGKEDTSQMVKAKANLDEMVEERDRLGHHLMLMGYSQEKVDTIKADTYVEVEDEEVEVVGVMDGLDGVSCQIVLDNQGDDVELPEGESKNVFRETSLRINDLESGLAREKETSKALLSAQAELLVRIEHVFDLQVKLDSSRAFEDNVLMCNREFAEKFDRMKKANESREDQFVKAHFRLEKLNQAVSDLTLQVEVKDSEIKKALEELFEATKHAEKLQRQRRCDDLKERIARLKAERDQVVARAKKVEARERSGGSRTEVKARLVRGDVVSLSGHIRELESDVSQIQGHVQKGNANLRECQHKLDAALIREKILEGEIKANELFRARVVDLQAINLAESAKYIAKLEEDAIYHDRVDAEIIEWKDNCARLKSRLERLKAKFATGVVPGVSRSDLLRMIVTYFVEEVKKLESERDTLFKTLSDKGCICGAKIDRGNCMGTMETQLGPRTAESIEQGRVAVARELKERPLDDVGESIVDALSAEKNLL</sequence>
<evidence type="ECO:0000256" key="2">
    <source>
        <dbReference type="SAM" id="MobiDB-lite"/>
    </source>
</evidence>
<dbReference type="AlphaFoldDB" id="A0A7J7NGR3"/>
<name>A0A7J7NGR3_9MAGN</name>
<feature type="compositionally biased region" description="Basic and acidic residues" evidence="2">
    <location>
        <begin position="136"/>
        <end position="154"/>
    </location>
</feature>
<gene>
    <name evidence="3" type="ORF">GIB67_034927</name>
</gene>